<gene>
    <name evidence="3" type="ORF">HXK09_04255</name>
</gene>
<dbReference type="InterPro" id="IPR004193">
    <property type="entry name" value="Glyco_hydro_13_N"/>
</dbReference>
<dbReference type="GO" id="GO:0004553">
    <property type="term" value="F:hydrolase activity, hydrolyzing O-glycosyl compounds"/>
    <property type="evidence" value="ECO:0007669"/>
    <property type="project" value="InterPro"/>
</dbReference>
<dbReference type="AlphaFoldDB" id="A0A929RPN4"/>
<protein>
    <submittedName>
        <fullName evidence="3">Glycogen debranching enzyme</fullName>
    </submittedName>
</protein>
<dbReference type="SUPFAM" id="SSF81296">
    <property type="entry name" value="E set domains"/>
    <property type="match status" value="1"/>
</dbReference>
<feature type="non-terminal residue" evidence="3">
    <location>
        <position position="239"/>
    </location>
</feature>
<feature type="domain" description="Glycoside hydrolase family 13 N-terminal" evidence="2">
    <location>
        <begin position="10"/>
        <end position="96"/>
    </location>
</feature>
<dbReference type="CDD" id="cd02856">
    <property type="entry name" value="E_set_GDE_Isoamylase_N"/>
    <property type="match status" value="1"/>
</dbReference>
<dbReference type="Proteomes" id="UP000759246">
    <property type="component" value="Unassembled WGS sequence"/>
</dbReference>
<reference evidence="3" key="1">
    <citation type="submission" date="2020-04" db="EMBL/GenBank/DDBJ databases">
        <title>Deep metagenomics examines the oral microbiome during advanced dental caries in children, revealing novel taxa and co-occurrences with host molecules.</title>
        <authorList>
            <person name="Baker J.L."/>
            <person name="Morton J.T."/>
            <person name="Dinis M."/>
            <person name="Alvarez R."/>
            <person name="Tran N.C."/>
            <person name="Knight R."/>
            <person name="Edlund A."/>
        </authorList>
    </citation>
    <scope>NUCLEOTIDE SEQUENCE</scope>
    <source>
        <strain evidence="3">JCVI_30_bin.13</strain>
    </source>
</reference>
<dbReference type="SUPFAM" id="SSF51445">
    <property type="entry name" value="(Trans)glycosidases"/>
    <property type="match status" value="1"/>
</dbReference>
<evidence type="ECO:0000259" key="2">
    <source>
        <dbReference type="Pfam" id="PF02922"/>
    </source>
</evidence>
<comment type="caution">
    <text evidence="3">The sequence shown here is derived from an EMBL/GenBank/DDBJ whole genome shotgun (WGS) entry which is preliminary data.</text>
</comment>
<name>A0A929RPN4_9ACTO</name>
<dbReference type="InterPro" id="IPR014756">
    <property type="entry name" value="Ig_E-set"/>
</dbReference>
<dbReference type="PANTHER" id="PTHR43002">
    <property type="entry name" value="GLYCOGEN DEBRANCHING ENZYME"/>
    <property type="match status" value="1"/>
</dbReference>
<dbReference type="EMBL" id="JABZGF010000094">
    <property type="protein sequence ID" value="MBF0966366.1"/>
    <property type="molecule type" value="Genomic_DNA"/>
</dbReference>
<sequence length="239" mass="26493">METRPGKAYPLGATFDGTGTNFAIYSSVATSVTLCLLDEKRNEIRIPMTEVDAYVWHVYVPQVRAGQRYGYRIEGPWDPANGLRCDSSKLLLDPYAKAIEGQLSDSLNLLSYQANDPLKLKGGDSSKATMLSIVVNPFFDWEGDHSPGHDYSESIIYEAHVKGMTMRHPDVPKELRGTYAGMAHPAIIEHLTKLGVTTVELMPIHQFTNDTTLQAKGLSNYWGYNTIGYFAPHNAYAAS</sequence>
<evidence type="ECO:0000313" key="4">
    <source>
        <dbReference type="Proteomes" id="UP000759246"/>
    </source>
</evidence>
<dbReference type="Gene3D" id="3.20.20.80">
    <property type="entry name" value="Glycosidases"/>
    <property type="match status" value="1"/>
</dbReference>
<proteinExistence type="inferred from homology"/>
<dbReference type="GO" id="GO:0005975">
    <property type="term" value="P:carbohydrate metabolic process"/>
    <property type="evidence" value="ECO:0007669"/>
    <property type="project" value="InterPro"/>
</dbReference>
<accession>A0A929RPN4</accession>
<evidence type="ECO:0000313" key="3">
    <source>
        <dbReference type="EMBL" id="MBF0966366.1"/>
    </source>
</evidence>
<dbReference type="InterPro" id="IPR017853">
    <property type="entry name" value="GH"/>
</dbReference>
<organism evidence="3 4">
    <name type="scientific">Actinomyces bouchesdurhonensis</name>
    <dbReference type="NCBI Taxonomy" id="1852361"/>
    <lineage>
        <taxon>Bacteria</taxon>
        <taxon>Bacillati</taxon>
        <taxon>Actinomycetota</taxon>
        <taxon>Actinomycetes</taxon>
        <taxon>Actinomycetales</taxon>
        <taxon>Actinomycetaceae</taxon>
        <taxon>Actinomyces</taxon>
    </lineage>
</organism>
<dbReference type="Pfam" id="PF02922">
    <property type="entry name" value="CBM_48"/>
    <property type="match status" value="1"/>
</dbReference>
<evidence type="ECO:0000256" key="1">
    <source>
        <dbReference type="ARBA" id="ARBA00008061"/>
    </source>
</evidence>
<comment type="similarity">
    <text evidence="1">Belongs to the glycosyl hydrolase 13 family.</text>
</comment>
<dbReference type="Gene3D" id="2.60.40.10">
    <property type="entry name" value="Immunoglobulins"/>
    <property type="match status" value="1"/>
</dbReference>
<dbReference type="InterPro" id="IPR044505">
    <property type="entry name" value="GlgX_Isoamylase_N_E_set"/>
</dbReference>
<dbReference type="InterPro" id="IPR013783">
    <property type="entry name" value="Ig-like_fold"/>
</dbReference>